<accession>A0A2V5LBD4</accession>
<gene>
    <name evidence="1" type="ORF">CVV68_03690</name>
</gene>
<dbReference type="EMBL" id="QJVD01000003">
    <property type="protein sequence ID" value="PYI68925.1"/>
    <property type="molecule type" value="Genomic_DNA"/>
</dbReference>
<dbReference type="RefSeq" id="WP_110499674.1">
    <property type="nucleotide sequence ID" value="NZ_QJVD01000003.1"/>
</dbReference>
<evidence type="ECO:0000313" key="2">
    <source>
        <dbReference type="Proteomes" id="UP000247832"/>
    </source>
</evidence>
<dbReference type="AlphaFoldDB" id="A0A2V5LBD4"/>
<organism evidence="1 2">
    <name type="scientific">Arthrobacter livingstonensis</name>
    <dbReference type="NCBI Taxonomy" id="670078"/>
    <lineage>
        <taxon>Bacteria</taxon>
        <taxon>Bacillati</taxon>
        <taxon>Actinomycetota</taxon>
        <taxon>Actinomycetes</taxon>
        <taxon>Micrococcales</taxon>
        <taxon>Micrococcaceae</taxon>
        <taxon>Arthrobacter</taxon>
    </lineage>
</organism>
<comment type="caution">
    <text evidence="1">The sequence shown here is derived from an EMBL/GenBank/DDBJ whole genome shotgun (WGS) entry which is preliminary data.</text>
</comment>
<reference evidence="1 2" key="1">
    <citation type="submission" date="2018-05" db="EMBL/GenBank/DDBJ databases">
        <title>Genetic diversity of glacier-inhabiting Cryobacterium bacteria in China and description of Cryobacterium mengkeensis sp. nov. and Arthrobacter glacialis sp. nov.</title>
        <authorList>
            <person name="Liu Q."/>
            <person name="Xin Y.-H."/>
        </authorList>
    </citation>
    <scope>NUCLEOTIDE SEQUENCE [LARGE SCALE GENOMIC DNA]</scope>
    <source>
        <strain evidence="1 2">LI2</strain>
    </source>
</reference>
<dbReference type="GO" id="GO:0070573">
    <property type="term" value="F:metallodipeptidase activity"/>
    <property type="evidence" value="ECO:0007669"/>
    <property type="project" value="InterPro"/>
</dbReference>
<dbReference type="InterPro" id="IPR008257">
    <property type="entry name" value="Pept_M19"/>
</dbReference>
<name>A0A2V5LBD4_9MICC</name>
<protein>
    <submittedName>
        <fullName evidence="1">Peptidase M19</fullName>
    </submittedName>
</protein>
<keyword evidence="2" id="KW-1185">Reference proteome</keyword>
<dbReference type="OrthoDB" id="9804920at2"/>
<dbReference type="Pfam" id="PF01244">
    <property type="entry name" value="Peptidase_M19"/>
    <property type="match status" value="1"/>
</dbReference>
<proteinExistence type="predicted"/>
<dbReference type="PANTHER" id="PTHR10443:SF12">
    <property type="entry name" value="DIPEPTIDASE"/>
    <property type="match status" value="1"/>
</dbReference>
<dbReference type="InterPro" id="IPR032466">
    <property type="entry name" value="Metal_Hydrolase"/>
</dbReference>
<dbReference type="PANTHER" id="PTHR10443">
    <property type="entry name" value="MICROSOMAL DIPEPTIDASE"/>
    <property type="match status" value="1"/>
</dbReference>
<dbReference type="Gene3D" id="3.20.20.140">
    <property type="entry name" value="Metal-dependent hydrolases"/>
    <property type="match status" value="1"/>
</dbReference>
<dbReference type="PROSITE" id="PS51365">
    <property type="entry name" value="RENAL_DIPEPTIDASE_2"/>
    <property type="match status" value="1"/>
</dbReference>
<dbReference type="GO" id="GO:0006508">
    <property type="term" value="P:proteolysis"/>
    <property type="evidence" value="ECO:0007669"/>
    <property type="project" value="InterPro"/>
</dbReference>
<dbReference type="SUPFAM" id="SSF51556">
    <property type="entry name" value="Metallo-dependent hydrolases"/>
    <property type="match status" value="1"/>
</dbReference>
<dbReference type="Proteomes" id="UP000247832">
    <property type="component" value="Unassembled WGS sequence"/>
</dbReference>
<sequence length="335" mass="37057">MNVHNEATLVDGLQISNWSRPVLEELRTGGVSAVNATCAVWENAAETIRSIAQWLELANRNQDLFFLASSGDDIARAKAENKIAVFLGFQNTSPFEDDYRYVELFHRLGVRIAQLTYNNQNLLGGGCFEAEDSGLTRYGRVVVSEMNRVGMLIDLSHVGYRTSRDAIEASTVPVSITHSNPLWFFDTPRNKPHDVIQPLVDRGGVIGCCLYPTVSGGEHVTVESFAAMVLRMVDLYGPSHVGLGSDCTRGWDHEFVGWLRNGRWQPTAPEDSPRWPAWPNWFTGPEDFPQLTDGLVSAGLPDDTIAAVLGGNFSRLFAEVMDNSVMDNTKENAHV</sequence>
<evidence type="ECO:0000313" key="1">
    <source>
        <dbReference type="EMBL" id="PYI68925.1"/>
    </source>
</evidence>